<name>A0AA46TDL0_9VIRU</name>
<evidence type="ECO:0000313" key="1">
    <source>
        <dbReference type="EMBL" id="UYL65023.1"/>
    </source>
</evidence>
<protein>
    <submittedName>
        <fullName evidence="1">Uncharacterized protein</fullName>
    </submittedName>
</protein>
<organism evidence="1 2">
    <name type="scientific">Methanophagales virus PBV266</name>
    <dbReference type="NCBI Taxonomy" id="3071308"/>
    <lineage>
        <taxon>Viruses</taxon>
        <taxon>Varidnaviria</taxon>
        <taxon>Abadenavirae</taxon>
        <taxon>Produgelaviricota</taxon>
        <taxon>Belvinaviricetes</taxon>
        <taxon>Coyopavirales</taxon>
        <taxon>Chaacviridae</taxon>
        <taxon>Antichaacvirus</taxon>
        <taxon>Antichaacvirus pescaderoense</taxon>
    </lineage>
</organism>
<keyword evidence="2" id="KW-1185">Reference proteome</keyword>
<dbReference type="EMBL" id="OP413841">
    <property type="protein sequence ID" value="UYL65023.1"/>
    <property type="molecule type" value="Genomic_DNA"/>
</dbReference>
<accession>A0AA46TDL0</accession>
<evidence type="ECO:0000313" key="2">
    <source>
        <dbReference type="Proteomes" id="UP001156297"/>
    </source>
</evidence>
<reference evidence="1 2" key="1">
    <citation type="submission" date="2022-09" db="EMBL/GenBank/DDBJ databases">
        <title>Evolutionary Diversification of Methanotrophic Ca. Methanophagales (ANME-1) and Their Expansive Virome.</title>
        <authorList>
            <person name="Laso-Perez R."/>
            <person name="Wu F."/>
            <person name="Cremiere A."/>
            <person name="Speth D.R."/>
            <person name="Magyar J.S."/>
            <person name="Krupovic M."/>
            <person name="Orphan V.J."/>
        </authorList>
    </citation>
    <scope>NUCLEOTIDE SEQUENCE [LARGE SCALE GENOMIC DNA]</scope>
    <source>
        <strain evidence="1">PBV266</strain>
    </source>
</reference>
<gene>
    <name evidence="1" type="ORF">BDLDGNHF_00010</name>
</gene>
<dbReference type="Proteomes" id="UP001156297">
    <property type="component" value="Segment"/>
</dbReference>
<sequence length="38" mass="4572">MPKQDLMEAVERYAKIIQKAKELGKEIRKKKELEKKSR</sequence>
<proteinExistence type="predicted"/>